<dbReference type="GO" id="GO:0005524">
    <property type="term" value="F:ATP binding"/>
    <property type="evidence" value="ECO:0007669"/>
    <property type="project" value="UniProtKB-UniRule"/>
</dbReference>
<dbReference type="EMBL" id="QUMU01000010">
    <property type="protein sequence ID" value="REG27085.1"/>
    <property type="molecule type" value="Genomic_DNA"/>
</dbReference>
<dbReference type="PROSITE" id="PS50975">
    <property type="entry name" value="ATP_GRASP"/>
    <property type="match status" value="1"/>
</dbReference>
<keyword evidence="5" id="KW-0092">Biotin</keyword>
<dbReference type="FunFam" id="3.30.470.20:FF:000028">
    <property type="entry name" value="Methylcrotonoyl-CoA carboxylase subunit alpha, mitochondrial"/>
    <property type="match status" value="1"/>
</dbReference>
<dbReference type="InterPro" id="IPR016185">
    <property type="entry name" value="PreATP-grasp_dom_sf"/>
</dbReference>
<dbReference type="GO" id="GO:0046872">
    <property type="term" value="F:metal ion binding"/>
    <property type="evidence" value="ECO:0007669"/>
    <property type="project" value="InterPro"/>
</dbReference>
<evidence type="ECO:0000313" key="11">
    <source>
        <dbReference type="EMBL" id="REG27085.1"/>
    </source>
</evidence>
<dbReference type="PROSITE" id="PS50968">
    <property type="entry name" value="BIOTINYL_LIPOYL"/>
    <property type="match status" value="1"/>
</dbReference>
<evidence type="ECO:0000256" key="2">
    <source>
        <dbReference type="ARBA" id="ARBA00022598"/>
    </source>
</evidence>
<accession>A0AAC8THI9</accession>
<dbReference type="PROSITE" id="PS00867">
    <property type="entry name" value="CPSASE_2"/>
    <property type="match status" value="1"/>
</dbReference>
<dbReference type="InterPro" id="IPR000089">
    <property type="entry name" value="Biotin_lipoyl"/>
</dbReference>
<dbReference type="InterPro" id="IPR005479">
    <property type="entry name" value="CPAse_ATP-bd"/>
</dbReference>
<organism evidence="10 12">
    <name type="scientific">Archangium gephyra</name>
    <dbReference type="NCBI Taxonomy" id="48"/>
    <lineage>
        <taxon>Bacteria</taxon>
        <taxon>Pseudomonadati</taxon>
        <taxon>Myxococcota</taxon>
        <taxon>Myxococcia</taxon>
        <taxon>Myxococcales</taxon>
        <taxon>Cystobacterineae</taxon>
        <taxon>Archangiaceae</taxon>
        <taxon>Archangium</taxon>
    </lineage>
</organism>
<dbReference type="PROSITE" id="PS00188">
    <property type="entry name" value="BIOTIN"/>
    <property type="match status" value="1"/>
</dbReference>
<dbReference type="Gene3D" id="2.40.50.100">
    <property type="match status" value="1"/>
</dbReference>
<evidence type="ECO:0000313" key="12">
    <source>
        <dbReference type="Proteomes" id="UP000035579"/>
    </source>
</evidence>
<evidence type="ECO:0000313" key="13">
    <source>
        <dbReference type="Proteomes" id="UP000256345"/>
    </source>
</evidence>
<dbReference type="InterPro" id="IPR048429">
    <property type="entry name" value="MCC_alpha_BT"/>
</dbReference>
<reference evidence="11 13" key="2">
    <citation type="submission" date="2018-08" db="EMBL/GenBank/DDBJ databases">
        <title>Genomic Encyclopedia of Archaeal and Bacterial Type Strains, Phase II (KMG-II): from individual species to whole genera.</title>
        <authorList>
            <person name="Goeker M."/>
        </authorList>
    </citation>
    <scope>NUCLEOTIDE SEQUENCE [LARGE SCALE GENOMIC DNA]</scope>
    <source>
        <strain evidence="11 13">DSM 2261</strain>
    </source>
</reference>
<dbReference type="CDD" id="cd06850">
    <property type="entry name" value="biotinyl_domain"/>
    <property type="match status" value="1"/>
</dbReference>
<dbReference type="RefSeq" id="WP_047859523.1">
    <property type="nucleotide sequence ID" value="NZ_CP011509.1"/>
</dbReference>
<feature type="domain" description="Lipoyl-binding" evidence="7">
    <location>
        <begin position="587"/>
        <end position="663"/>
    </location>
</feature>
<dbReference type="SUPFAM" id="SSF56059">
    <property type="entry name" value="Glutathione synthetase ATP-binding domain-like"/>
    <property type="match status" value="1"/>
</dbReference>
<dbReference type="InterPro" id="IPR011054">
    <property type="entry name" value="Rudment_hybrid_motif"/>
</dbReference>
<dbReference type="InterPro" id="IPR050856">
    <property type="entry name" value="Biotin_carboxylase_complex"/>
</dbReference>
<gene>
    <name evidence="10" type="ORF">AA314_07789</name>
    <name evidence="11" type="ORF">ATI61_11092</name>
</gene>
<evidence type="ECO:0000313" key="10">
    <source>
        <dbReference type="EMBL" id="AKJ06163.1"/>
    </source>
</evidence>
<dbReference type="NCBIfam" id="NF006367">
    <property type="entry name" value="PRK08591.1"/>
    <property type="match status" value="1"/>
</dbReference>
<dbReference type="InterPro" id="IPR011761">
    <property type="entry name" value="ATP-grasp"/>
</dbReference>
<dbReference type="GO" id="GO:0016874">
    <property type="term" value="F:ligase activity"/>
    <property type="evidence" value="ECO:0007669"/>
    <property type="project" value="UniProtKB-KW"/>
</dbReference>
<dbReference type="Pfam" id="PF00364">
    <property type="entry name" value="Biotin_lipoyl"/>
    <property type="match status" value="1"/>
</dbReference>
<comment type="cofactor">
    <cofactor evidence="1">
        <name>biotin</name>
        <dbReference type="ChEBI" id="CHEBI:57586"/>
    </cofactor>
</comment>
<dbReference type="FunFam" id="3.40.50.20:FF:000010">
    <property type="entry name" value="Propionyl-CoA carboxylase subunit alpha"/>
    <property type="match status" value="1"/>
</dbReference>
<keyword evidence="3 6" id="KW-0547">Nucleotide-binding</keyword>
<dbReference type="Gene3D" id="3.30.470.20">
    <property type="entry name" value="ATP-grasp fold, B domain"/>
    <property type="match status" value="1"/>
</dbReference>
<name>A0AAC8THI9_9BACT</name>
<dbReference type="PANTHER" id="PTHR18866:SF33">
    <property type="entry name" value="METHYLCROTONOYL-COA CARBOXYLASE SUBUNIT ALPHA, MITOCHONDRIAL-RELATED"/>
    <property type="match status" value="1"/>
</dbReference>
<dbReference type="Pfam" id="PF21139">
    <property type="entry name" value="BT_MCC_alpha"/>
    <property type="match status" value="1"/>
</dbReference>
<keyword evidence="4 6" id="KW-0067">ATP-binding</keyword>
<dbReference type="PROSITE" id="PS00866">
    <property type="entry name" value="CPSASE_1"/>
    <property type="match status" value="1"/>
</dbReference>
<dbReference type="SUPFAM" id="SSF52440">
    <property type="entry name" value="PreATP-grasp domain"/>
    <property type="match status" value="1"/>
</dbReference>
<dbReference type="Pfam" id="PF02786">
    <property type="entry name" value="CPSase_L_D2"/>
    <property type="match status" value="1"/>
</dbReference>
<evidence type="ECO:0000259" key="9">
    <source>
        <dbReference type="PROSITE" id="PS50979"/>
    </source>
</evidence>
<dbReference type="Proteomes" id="UP000035579">
    <property type="component" value="Chromosome"/>
</dbReference>
<dbReference type="InterPro" id="IPR005481">
    <property type="entry name" value="BC-like_N"/>
</dbReference>
<dbReference type="Pfam" id="PF00289">
    <property type="entry name" value="Biotin_carb_N"/>
    <property type="match status" value="1"/>
</dbReference>
<feature type="domain" description="ATP-grasp" evidence="8">
    <location>
        <begin position="122"/>
        <end position="323"/>
    </location>
</feature>
<dbReference type="PANTHER" id="PTHR18866">
    <property type="entry name" value="CARBOXYLASE:PYRUVATE/ACETYL-COA/PROPIONYL-COA CARBOXYLASE"/>
    <property type="match status" value="1"/>
</dbReference>
<dbReference type="SUPFAM" id="SSF51230">
    <property type="entry name" value="Single hybrid motif"/>
    <property type="match status" value="1"/>
</dbReference>
<dbReference type="InterPro" id="IPR005482">
    <property type="entry name" value="Biotin_COase_C"/>
</dbReference>
<dbReference type="InterPro" id="IPR011053">
    <property type="entry name" value="Single_hybrid_motif"/>
</dbReference>
<feature type="domain" description="Biotin carboxylation" evidence="9">
    <location>
        <begin position="3"/>
        <end position="452"/>
    </location>
</feature>
<dbReference type="AlphaFoldDB" id="A0AAC8THI9"/>
<dbReference type="InterPro" id="IPR001882">
    <property type="entry name" value="Biotin_BS"/>
</dbReference>
<evidence type="ECO:0000256" key="3">
    <source>
        <dbReference type="ARBA" id="ARBA00022741"/>
    </source>
</evidence>
<protein>
    <submittedName>
        <fullName evidence="11">Geranyl-CoA carboxylase alpha subunit</fullName>
    </submittedName>
    <submittedName>
        <fullName evidence="10">Methylcrotonyl-CoA carboxylase biotin-containing subunit</fullName>
    </submittedName>
</protein>
<dbReference type="PROSITE" id="PS50979">
    <property type="entry name" value="BC"/>
    <property type="match status" value="1"/>
</dbReference>
<keyword evidence="2" id="KW-0436">Ligase</keyword>
<dbReference type="KEGG" id="age:AA314_07789"/>
<evidence type="ECO:0000259" key="7">
    <source>
        <dbReference type="PROSITE" id="PS50968"/>
    </source>
</evidence>
<dbReference type="Proteomes" id="UP000256345">
    <property type="component" value="Unassembled WGS sequence"/>
</dbReference>
<dbReference type="InterPro" id="IPR011764">
    <property type="entry name" value="Biotin_carboxylation_dom"/>
</dbReference>
<sequence length="674" mass="72437">MKRIHKVLVANRGEIAVRVLRTCRRLGLRTVAVFSDADREAPHVRLADEAVRLGPAPAKESYLSIERVLAAAAASGADAIHPGYGFLSENEDFARACAEARLVFIGPPSEAIELMGNKRQAKLRMQAADVPCIPGYEAARPGESLDDETLVREGKRIGFPLMVKAAAGGGGRGMRLVHEPGALLDAIRSARSEAANAFGSGELILERAIEGARHVEVQVFADEHGNAVHLGERDCSIQRRHQKVVEESPSPAVTPVLRERMGAVAVQAVRAIGYRGAGTIEFLLAPNGNFFFMEMNTRLQVEHPVTELVTGLDLVEWQLRVADGEPLPLTQPELTFRGHAIEVRLCAEDPAHGFLPQTGRLLAWVPPAGEGVRVDHGVREGQDITPFYDSMQAKLIAHGPDRETARERLAAALRELTVFGVTTNGTFLQHVLAHEAFHSGRYDTGFVATHLPPEMLRVLGQASAEDQAVLAALLFHDDAMALALRGGFDATLAGWSSSSALPVPIALNEGTSEFRASVRPVAPAEYEVRIGNTQVALSLRSIAAEHAEVEVAGRRRAVRYRRAGGTLWCSLDGITRHLRDVTFRPPSERERASDGRLRAPMDGRIIRVNAEVGATVARGDVLVVLEAMKMESSLAAPTDGVITAVNVTVGSQVPAHHVVAVVTAAPGAGPHGTQ</sequence>
<keyword evidence="13" id="KW-1185">Reference proteome</keyword>
<evidence type="ECO:0000256" key="6">
    <source>
        <dbReference type="PROSITE-ProRule" id="PRU00409"/>
    </source>
</evidence>
<evidence type="ECO:0000256" key="4">
    <source>
        <dbReference type="ARBA" id="ARBA00022840"/>
    </source>
</evidence>
<dbReference type="Pfam" id="PF02785">
    <property type="entry name" value="Biotin_carb_C"/>
    <property type="match status" value="1"/>
</dbReference>
<dbReference type="SUPFAM" id="SSF51246">
    <property type="entry name" value="Rudiment single hybrid motif"/>
    <property type="match status" value="1"/>
</dbReference>
<dbReference type="EMBL" id="CP011509">
    <property type="protein sequence ID" value="AKJ06163.1"/>
    <property type="molecule type" value="Genomic_DNA"/>
</dbReference>
<evidence type="ECO:0000259" key="8">
    <source>
        <dbReference type="PROSITE" id="PS50975"/>
    </source>
</evidence>
<evidence type="ECO:0000256" key="5">
    <source>
        <dbReference type="ARBA" id="ARBA00023267"/>
    </source>
</evidence>
<proteinExistence type="predicted"/>
<evidence type="ECO:0000256" key="1">
    <source>
        <dbReference type="ARBA" id="ARBA00001953"/>
    </source>
</evidence>
<dbReference type="SMART" id="SM00878">
    <property type="entry name" value="Biotin_carb_C"/>
    <property type="match status" value="1"/>
</dbReference>
<reference evidence="10 12" key="1">
    <citation type="submission" date="2015-05" db="EMBL/GenBank/DDBJ databases">
        <title>Genome assembly of Archangium gephyra DSM 2261.</title>
        <authorList>
            <person name="Sharma G."/>
            <person name="Subramanian S."/>
        </authorList>
    </citation>
    <scope>NUCLEOTIDE SEQUENCE [LARGE SCALE GENOMIC DNA]</scope>
    <source>
        <strain evidence="10 12">DSM 2261</strain>
    </source>
</reference>